<keyword evidence="3" id="KW-1185">Reference proteome</keyword>
<reference evidence="2 3" key="1">
    <citation type="journal article" date="2020" name="Elife">
        <title>Loss of centromere function drives karyotype evolution in closely related Malassezia species.</title>
        <authorList>
            <person name="Sankaranarayanan S.R."/>
            <person name="Ianiri G."/>
            <person name="Coelho M.A."/>
            <person name="Reza M.H."/>
            <person name="Thimmappa B.C."/>
            <person name="Ganguly P."/>
            <person name="Vadnala R.N."/>
            <person name="Sun S."/>
            <person name="Siddharthan R."/>
            <person name="Tellgren-Roth C."/>
            <person name="Dawson T.L."/>
            <person name="Heitman J."/>
            <person name="Sanyal K."/>
        </authorList>
    </citation>
    <scope>NUCLEOTIDE SEQUENCE [LARGE SCALE GENOMIC DNA]</scope>
    <source>
        <strain evidence="2">CBS14141</strain>
    </source>
</reference>
<feature type="domain" description="Hikeshi-like N-terminal" evidence="1">
    <location>
        <begin position="5"/>
        <end position="121"/>
    </location>
</feature>
<evidence type="ECO:0000313" key="3">
    <source>
        <dbReference type="Proteomes" id="UP000818624"/>
    </source>
</evidence>
<sequence length="155" mass="16718">MFSCVVAGRLPLPPPQQIDATHAVFQLENAELINHLVVFMTGEQAFPEGYGATVHLMWPQQGTAAPHWQLLGCIQNTKPSAIFRVRDPKREPSVGAITATLGISVETLDEVDRQMQTLQSAKPAQGAMVLAKSGREAQLTEAAQLAAPIGTWGLH</sequence>
<organism evidence="2 3">
    <name type="scientific">Malassezia furfur</name>
    <name type="common">Pityriasis versicolor infection agent</name>
    <name type="synonym">Pityrosporum furfur</name>
    <dbReference type="NCBI Taxonomy" id="55194"/>
    <lineage>
        <taxon>Eukaryota</taxon>
        <taxon>Fungi</taxon>
        <taxon>Dikarya</taxon>
        <taxon>Basidiomycota</taxon>
        <taxon>Ustilaginomycotina</taxon>
        <taxon>Malasseziomycetes</taxon>
        <taxon>Malasseziales</taxon>
        <taxon>Malasseziaceae</taxon>
        <taxon>Malassezia</taxon>
    </lineage>
</organism>
<dbReference type="Pfam" id="PF05603">
    <property type="entry name" value="Hikeshi-like_N"/>
    <property type="match status" value="1"/>
</dbReference>
<proteinExistence type="predicted"/>
<gene>
    <name evidence="2" type="ORF">GLX27_004365</name>
</gene>
<accession>A0ABY8EVQ3</accession>
<dbReference type="InterPro" id="IPR008493">
    <property type="entry name" value="Hikeshi-like_N"/>
</dbReference>
<evidence type="ECO:0000313" key="2">
    <source>
        <dbReference type="EMBL" id="WFD49681.1"/>
    </source>
</evidence>
<name>A0ABY8EVQ3_MALFU</name>
<dbReference type="InterPro" id="IPR031318">
    <property type="entry name" value="OPI10"/>
</dbReference>
<evidence type="ECO:0000259" key="1">
    <source>
        <dbReference type="Pfam" id="PF05603"/>
    </source>
</evidence>
<dbReference type="PANTHER" id="PTHR12925">
    <property type="entry name" value="HIKESHI FAMILY MEMBER"/>
    <property type="match status" value="1"/>
</dbReference>
<dbReference type="PANTHER" id="PTHR12925:SF0">
    <property type="entry name" value="PROTEIN HIKESHI"/>
    <property type="match status" value="1"/>
</dbReference>
<dbReference type="Proteomes" id="UP000818624">
    <property type="component" value="Chromosome 6"/>
</dbReference>
<dbReference type="EMBL" id="CP046239">
    <property type="protein sequence ID" value="WFD49681.1"/>
    <property type="molecule type" value="Genomic_DNA"/>
</dbReference>
<protein>
    <recommendedName>
        <fullName evidence="1">Hikeshi-like N-terminal domain-containing protein</fullName>
    </recommendedName>
</protein>